<dbReference type="GO" id="GO:0016887">
    <property type="term" value="F:ATP hydrolysis activity"/>
    <property type="evidence" value="ECO:0007669"/>
    <property type="project" value="InterPro"/>
</dbReference>
<dbReference type="PANTHER" id="PTHR43790:SF4">
    <property type="entry name" value="GUANOSINE IMPORT ATP-BINDING PROTEIN NUPO"/>
    <property type="match status" value="1"/>
</dbReference>
<accession>S5LW11</accession>
<keyword evidence="2 4" id="KW-0067">ATP-binding</keyword>
<dbReference type="Gene3D" id="3.40.50.300">
    <property type="entry name" value="P-loop containing nucleotide triphosphate hydrolases"/>
    <property type="match status" value="2"/>
</dbReference>
<evidence type="ECO:0000256" key="2">
    <source>
        <dbReference type="ARBA" id="ARBA00022840"/>
    </source>
</evidence>
<dbReference type="InterPro" id="IPR050107">
    <property type="entry name" value="ABC_carbohydrate_import_ATPase"/>
</dbReference>
<dbReference type="EMBL" id="CP005074">
    <property type="protein sequence ID" value="AGR40781.1"/>
    <property type="molecule type" value="Genomic_DNA"/>
</dbReference>
<dbReference type="CDD" id="cd03215">
    <property type="entry name" value="ABC_Carb_Monos_II"/>
    <property type="match status" value="1"/>
</dbReference>
<protein>
    <submittedName>
        <fullName evidence="4">Ribose/galactose ABC transporter ATP-binding protein</fullName>
    </submittedName>
</protein>
<gene>
    <name evidence="4" type="ORF">STAIW_v1c00890</name>
</gene>
<dbReference type="KEGG" id="stai:STAIW_v1c00890"/>
<feature type="domain" description="ABC transporter" evidence="3">
    <location>
        <begin position="6"/>
        <end position="243"/>
    </location>
</feature>
<dbReference type="PANTHER" id="PTHR43790">
    <property type="entry name" value="CARBOHYDRATE TRANSPORT ATP-BINDING PROTEIN MG119-RELATED"/>
    <property type="match status" value="1"/>
</dbReference>
<dbReference type="Proteomes" id="UP000014984">
    <property type="component" value="Chromosome"/>
</dbReference>
<dbReference type="InterPro" id="IPR003593">
    <property type="entry name" value="AAA+_ATPase"/>
</dbReference>
<dbReference type="AlphaFoldDB" id="S5LW11"/>
<dbReference type="RefSeq" id="WP_020833920.1">
    <property type="nucleotide sequence ID" value="NC_021846.1"/>
</dbReference>
<dbReference type="Pfam" id="PF00005">
    <property type="entry name" value="ABC_tran"/>
    <property type="match status" value="2"/>
</dbReference>
<dbReference type="SMART" id="SM00382">
    <property type="entry name" value="AAA"/>
    <property type="match status" value="1"/>
</dbReference>
<sequence length="509" mass="57609">MVNNIIEMKNITMIFNKKIIANENIDLEIKEGEIHALIGENGAGKSTLMSILFGIYNPTKGTIKIRNKEEVISNPIKANRLGIGMVHQHFKMVDIFPLWRNISLGSEKRLGKMFIDSKTIKEDISNIMKKYNLNVDLNINAEHATVGMKQRAEILKILYQENDILVFDEPTAVLTLQEIDGFLEVLLELQKNGKTIILISHKMNEIKKVANRATVLRRGKAIGTYDLKNTSIDILSEAMVGRKLVEIKNNFTNKNKTKLLELRNISVHKKGYKKIQALKNISFEVKRGEIVAIAGVEGNGQLELAEAISGMTRPFQGEIFINEEDITKKGISQRFIKYKMSHIPEDRHKHGLALDWNLINNSVFEDISTPNFSRKGILRKGKMQKHAQEIIEKFDVRNADFGFSIARQLSGGNQQKLIIGREMSRESDFYLIFQPTRGLDIGSIEFIHSEILKLKNENKGILLISYELSEIISLADRILVVNSGEIIGEIEGVNADRTVIGKMMMGVKN</sequence>
<reference evidence="4 5" key="1">
    <citation type="journal article" date="2013" name="Genome Biol. Evol.">
        <title>Comparison of metabolic capacities and inference of gene content evolution in mosquito-associated Spiroplasma diminutum and S. taiwanense.</title>
        <authorList>
            <person name="Lo W.S."/>
            <person name="Ku C."/>
            <person name="Chen L.L."/>
            <person name="Chang T.H."/>
            <person name="Kuo C.H."/>
        </authorList>
    </citation>
    <scope>NUCLEOTIDE SEQUENCE [LARGE SCALE GENOMIC DNA]</scope>
    <source>
        <strain evidence="4">CT-1</strain>
    </source>
</reference>
<dbReference type="InterPro" id="IPR027417">
    <property type="entry name" value="P-loop_NTPase"/>
</dbReference>
<dbReference type="CDD" id="cd03216">
    <property type="entry name" value="ABC_Carb_Monos_I"/>
    <property type="match status" value="1"/>
</dbReference>
<evidence type="ECO:0000313" key="4">
    <source>
        <dbReference type="EMBL" id="AGR40781.1"/>
    </source>
</evidence>
<evidence type="ECO:0000259" key="3">
    <source>
        <dbReference type="PROSITE" id="PS50893"/>
    </source>
</evidence>
<evidence type="ECO:0000313" key="5">
    <source>
        <dbReference type="Proteomes" id="UP000014984"/>
    </source>
</evidence>
<dbReference type="SUPFAM" id="SSF52540">
    <property type="entry name" value="P-loop containing nucleoside triphosphate hydrolases"/>
    <property type="match status" value="2"/>
</dbReference>
<feature type="domain" description="ABC transporter" evidence="3">
    <location>
        <begin position="262"/>
        <end position="508"/>
    </location>
</feature>
<proteinExistence type="predicted"/>
<dbReference type="PROSITE" id="PS50893">
    <property type="entry name" value="ABC_TRANSPORTER_2"/>
    <property type="match status" value="2"/>
</dbReference>
<dbReference type="HOGENOM" id="CLU_000604_92_0_14"/>
<name>S5LW11_9MOLU</name>
<dbReference type="eggNOG" id="COG3845">
    <property type="taxonomic scope" value="Bacteria"/>
</dbReference>
<organism evidence="4 5">
    <name type="scientific">Spiroplasma taiwanense CT-1</name>
    <dbReference type="NCBI Taxonomy" id="1276220"/>
    <lineage>
        <taxon>Bacteria</taxon>
        <taxon>Bacillati</taxon>
        <taxon>Mycoplasmatota</taxon>
        <taxon>Mollicutes</taxon>
        <taxon>Entomoplasmatales</taxon>
        <taxon>Spiroplasmataceae</taxon>
        <taxon>Spiroplasma</taxon>
    </lineage>
</organism>
<dbReference type="GO" id="GO:0005524">
    <property type="term" value="F:ATP binding"/>
    <property type="evidence" value="ECO:0007669"/>
    <property type="project" value="UniProtKB-KW"/>
</dbReference>
<keyword evidence="5" id="KW-1185">Reference proteome</keyword>
<dbReference type="OrthoDB" id="9771863at2"/>
<dbReference type="InterPro" id="IPR017871">
    <property type="entry name" value="ABC_transporter-like_CS"/>
</dbReference>
<dbReference type="PROSITE" id="PS00211">
    <property type="entry name" value="ABC_TRANSPORTER_1"/>
    <property type="match status" value="1"/>
</dbReference>
<dbReference type="InterPro" id="IPR003439">
    <property type="entry name" value="ABC_transporter-like_ATP-bd"/>
</dbReference>
<evidence type="ECO:0000256" key="1">
    <source>
        <dbReference type="ARBA" id="ARBA00022741"/>
    </source>
</evidence>
<dbReference type="STRING" id="1276220.STAIW_v1c00890"/>
<keyword evidence="1" id="KW-0547">Nucleotide-binding</keyword>
<dbReference type="PATRIC" id="fig|1276220.3.peg.90"/>